<evidence type="ECO:0000313" key="5">
    <source>
        <dbReference type="EMBL" id="KPL84950.1"/>
    </source>
</evidence>
<dbReference type="STRING" id="229921.ADN01_06030"/>
<evidence type="ECO:0008006" key="7">
    <source>
        <dbReference type="Google" id="ProtNLM"/>
    </source>
</evidence>
<dbReference type="PANTHER" id="PTHR35841:SF1">
    <property type="entry name" value="PHOSPHONATES-BINDING PERIPLASMIC PROTEIN"/>
    <property type="match status" value="1"/>
</dbReference>
<feature type="signal peptide" evidence="4">
    <location>
        <begin position="1"/>
        <end position="24"/>
    </location>
</feature>
<accession>A0A0P6XYK4</accession>
<feature type="compositionally biased region" description="Low complexity" evidence="3">
    <location>
        <begin position="37"/>
        <end position="46"/>
    </location>
</feature>
<dbReference type="SUPFAM" id="SSF53850">
    <property type="entry name" value="Periplasmic binding protein-like II"/>
    <property type="match status" value="1"/>
</dbReference>
<dbReference type="Gene3D" id="3.40.190.10">
    <property type="entry name" value="Periplasmic binding protein-like II"/>
    <property type="match status" value="2"/>
</dbReference>
<proteinExistence type="inferred from homology"/>
<evidence type="ECO:0000256" key="4">
    <source>
        <dbReference type="SAM" id="SignalP"/>
    </source>
</evidence>
<keyword evidence="2 4" id="KW-0732">Signal</keyword>
<reference evidence="5 6" key="1">
    <citation type="submission" date="2015-07" db="EMBL/GenBank/DDBJ databases">
        <title>Genome sequence of Levilinea saccharolytica DSM 16555.</title>
        <authorList>
            <person name="Hemp J."/>
            <person name="Ward L.M."/>
            <person name="Pace L.A."/>
            <person name="Fischer W.W."/>
        </authorList>
    </citation>
    <scope>NUCLEOTIDE SEQUENCE [LARGE SCALE GENOMIC DNA]</scope>
    <source>
        <strain evidence="5 6">KIBI-1</strain>
    </source>
</reference>
<comment type="similarity">
    <text evidence="1">Belongs to the phosphate/phosphite/phosphonate binding protein family.</text>
</comment>
<dbReference type="NCBIfam" id="TIGR01098">
    <property type="entry name" value="3A0109s03R"/>
    <property type="match status" value="1"/>
</dbReference>
<protein>
    <recommendedName>
        <fullName evidence="7">Phosphate/phosphite/phosphonate ABC transporter substrate-binding protein</fullName>
    </recommendedName>
</protein>
<dbReference type="EMBL" id="LGCM01000027">
    <property type="protein sequence ID" value="KPL84950.1"/>
    <property type="molecule type" value="Genomic_DNA"/>
</dbReference>
<feature type="chain" id="PRO_5006133274" description="Phosphate/phosphite/phosphonate ABC transporter substrate-binding protein" evidence="4">
    <location>
        <begin position="25"/>
        <end position="377"/>
    </location>
</feature>
<keyword evidence="6" id="KW-1185">Reference proteome</keyword>
<evidence type="ECO:0000256" key="2">
    <source>
        <dbReference type="ARBA" id="ARBA00022729"/>
    </source>
</evidence>
<evidence type="ECO:0000313" key="6">
    <source>
        <dbReference type="Proteomes" id="UP000050501"/>
    </source>
</evidence>
<sequence length="377" mass="40661">MHQKSRFPYLLLAVTLIFAFVLSACQPAATPTPEPAAPVEAPTEAPKPTEPPAEPTAVPEPEVGSPEHPIKVLFVPSVDAQVIVSGGQVMADALNKATGMTFEVTVPTSYAATIEEMCASPKDTIGFIPALGYVFASELCGVDVSFKAVRRGFDVYWAQILVARDSDIKELKDLNGKKWGYTDPGSTSGYMVPLAMFQDMGITPGESVETGGHPQAVKAVYNGEVDFATTFFSPATKPEGEEPWKVGDDPEIPADKIESCALTEDKKSIVCDGWVVNDARGNIREEAPDVVQKVRILAISPAIPNDTLSFSPEFPAEIRAKIEAALVEFAKTEEWNNSIGNKDFYGWSGLNPAEDAEYDFVRKMVEAAGVKLEDLGK</sequence>
<dbReference type="GO" id="GO:0055085">
    <property type="term" value="P:transmembrane transport"/>
    <property type="evidence" value="ECO:0007669"/>
    <property type="project" value="InterPro"/>
</dbReference>
<evidence type="ECO:0000256" key="3">
    <source>
        <dbReference type="SAM" id="MobiDB-lite"/>
    </source>
</evidence>
<gene>
    <name evidence="5" type="ORF">ADN01_06030</name>
</gene>
<dbReference type="GO" id="GO:0043190">
    <property type="term" value="C:ATP-binding cassette (ABC) transporter complex"/>
    <property type="evidence" value="ECO:0007669"/>
    <property type="project" value="InterPro"/>
</dbReference>
<name>A0A0P6XYK4_9CHLR</name>
<dbReference type="InterPro" id="IPR005770">
    <property type="entry name" value="PhnD"/>
</dbReference>
<evidence type="ECO:0000256" key="1">
    <source>
        <dbReference type="ARBA" id="ARBA00007162"/>
    </source>
</evidence>
<dbReference type="CDD" id="cd01071">
    <property type="entry name" value="PBP2_PhnD_like"/>
    <property type="match status" value="1"/>
</dbReference>
<dbReference type="PROSITE" id="PS51257">
    <property type="entry name" value="PROKAR_LIPOPROTEIN"/>
    <property type="match status" value="1"/>
</dbReference>
<dbReference type="AlphaFoldDB" id="A0A0P6XYK4"/>
<dbReference type="Proteomes" id="UP000050501">
    <property type="component" value="Unassembled WGS sequence"/>
</dbReference>
<organism evidence="5 6">
    <name type="scientific">Levilinea saccharolytica</name>
    <dbReference type="NCBI Taxonomy" id="229921"/>
    <lineage>
        <taxon>Bacteria</taxon>
        <taxon>Bacillati</taxon>
        <taxon>Chloroflexota</taxon>
        <taxon>Anaerolineae</taxon>
        <taxon>Anaerolineales</taxon>
        <taxon>Anaerolineaceae</taxon>
        <taxon>Levilinea</taxon>
    </lineage>
</organism>
<feature type="region of interest" description="Disordered" evidence="3">
    <location>
        <begin position="31"/>
        <end position="64"/>
    </location>
</feature>
<dbReference type="PANTHER" id="PTHR35841">
    <property type="entry name" value="PHOSPHONATES-BINDING PERIPLASMIC PROTEIN"/>
    <property type="match status" value="1"/>
</dbReference>
<dbReference type="Pfam" id="PF12974">
    <property type="entry name" value="Phosphonate-bd"/>
    <property type="match status" value="1"/>
</dbReference>
<comment type="caution">
    <text evidence="5">The sequence shown here is derived from an EMBL/GenBank/DDBJ whole genome shotgun (WGS) entry which is preliminary data.</text>
</comment>